<dbReference type="OrthoDB" id="5180856at2"/>
<dbReference type="EMBL" id="CAACVJ010000173">
    <property type="protein sequence ID" value="VEP14286.1"/>
    <property type="molecule type" value="Genomic_DNA"/>
</dbReference>
<evidence type="ECO:0008006" key="3">
    <source>
        <dbReference type="Google" id="ProtNLM"/>
    </source>
</evidence>
<accession>A0A563VSB3</accession>
<dbReference type="Gene3D" id="3.90.550.10">
    <property type="entry name" value="Spore Coat Polysaccharide Biosynthesis Protein SpsA, Chain A"/>
    <property type="match status" value="1"/>
</dbReference>
<proteinExistence type="predicted"/>
<dbReference type="SUPFAM" id="SSF53448">
    <property type="entry name" value="Nucleotide-diphospho-sugar transferases"/>
    <property type="match status" value="1"/>
</dbReference>
<organism evidence="1 2">
    <name type="scientific">Hyella patelloides LEGE 07179</name>
    <dbReference type="NCBI Taxonomy" id="945734"/>
    <lineage>
        <taxon>Bacteria</taxon>
        <taxon>Bacillati</taxon>
        <taxon>Cyanobacteriota</taxon>
        <taxon>Cyanophyceae</taxon>
        <taxon>Pleurocapsales</taxon>
        <taxon>Hyellaceae</taxon>
        <taxon>Hyella</taxon>
    </lineage>
</organism>
<dbReference type="InterPro" id="IPR029044">
    <property type="entry name" value="Nucleotide-diphossugar_trans"/>
</dbReference>
<evidence type="ECO:0000313" key="1">
    <source>
        <dbReference type="EMBL" id="VEP14286.1"/>
    </source>
</evidence>
<name>A0A563VSB3_9CYAN</name>
<dbReference type="AlphaFoldDB" id="A0A563VSB3"/>
<protein>
    <recommendedName>
        <fullName evidence="3">Hemolytic protein HlpA-like protein</fullName>
    </recommendedName>
</protein>
<reference evidence="1 2" key="1">
    <citation type="submission" date="2019-01" db="EMBL/GenBank/DDBJ databases">
        <authorList>
            <person name="Brito A."/>
        </authorList>
    </citation>
    <scope>NUCLEOTIDE SEQUENCE [LARGE SCALE GENOMIC DNA]</scope>
    <source>
        <strain evidence="1">1</strain>
    </source>
</reference>
<sequence length="331" mass="38322">MGLKRLFSQKFSNYNFIIGIPSKFELIISMKTPIAFIIFKRPDTTEKVFEAIRQAKPSKLFVIADGPRKDKPGEAEKCAASRAIIDRVDWNCEVKKNYSDTNLGCKKRVSSGLDWVFSMVEEAIILEDDCLPHPTFFRFCAELLEKYREDYRIASICGTNVQKQWQSQIASYHFSIYGSVWGWATWKRAWKYYDLNTSEWSKSEFKNAIKYAICSEKQYEARKKRFDKAFSDQVNSWAAKWLFACLLNSGLSVVPAVNLISNIGFTEEATHTTKSNNEVENITLSEMVFPLKENNLVVPDRTYDNWVYEKLYKPPSLGKRISSKIISIFQK</sequence>
<gene>
    <name evidence="1" type="ORF">H1P_2540004</name>
</gene>
<evidence type="ECO:0000313" key="2">
    <source>
        <dbReference type="Proteomes" id="UP000320055"/>
    </source>
</evidence>
<dbReference type="Proteomes" id="UP000320055">
    <property type="component" value="Unassembled WGS sequence"/>
</dbReference>
<keyword evidence="2" id="KW-1185">Reference proteome</keyword>
<dbReference type="RefSeq" id="WP_144872764.1">
    <property type="nucleotide sequence ID" value="NZ_LR213997.1"/>
</dbReference>